<dbReference type="OMA" id="VENDISM"/>
<dbReference type="Gramene" id="mRNA:HanXRQr2_Chr17g0784931">
    <property type="protein sequence ID" value="mRNA:HanXRQr2_Chr17g0784931"/>
    <property type="gene ID" value="HanXRQr2_Chr17g0784931"/>
</dbReference>
<reference evidence="2" key="2">
    <citation type="submission" date="2017-02" db="EMBL/GenBank/DDBJ databases">
        <title>Sunflower complete genome.</title>
        <authorList>
            <person name="Langlade N."/>
            <person name="Munos S."/>
        </authorList>
    </citation>
    <scope>NUCLEOTIDE SEQUENCE [LARGE SCALE GENOMIC DNA]</scope>
    <source>
        <tissue evidence="2">Leaves</tissue>
    </source>
</reference>
<dbReference type="AlphaFoldDB" id="A0A251RLE0"/>
<organism evidence="2 3">
    <name type="scientific">Helianthus annuus</name>
    <name type="common">Common sunflower</name>
    <dbReference type="NCBI Taxonomy" id="4232"/>
    <lineage>
        <taxon>Eukaryota</taxon>
        <taxon>Viridiplantae</taxon>
        <taxon>Streptophyta</taxon>
        <taxon>Embryophyta</taxon>
        <taxon>Tracheophyta</taxon>
        <taxon>Spermatophyta</taxon>
        <taxon>Magnoliopsida</taxon>
        <taxon>eudicotyledons</taxon>
        <taxon>Gunneridae</taxon>
        <taxon>Pentapetalae</taxon>
        <taxon>asterids</taxon>
        <taxon>campanulids</taxon>
        <taxon>Asterales</taxon>
        <taxon>Asteraceae</taxon>
        <taxon>Asteroideae</taxon>
        <taxon>Heliantheae alliance</taxon>
        <taxon>Heliantheae</taxon>
        <taxon>Helianthus</taxon>
    </lineage>
</organism>
<accession>A0A251RLE0</accession>
<keyword evidence="3" id="KW-1185">Reference proteome</keyword>
<dbReference type="EMBL" id="CM007906">
    <property type="protein sequence ID" value="OTF85263.1"/>
    <property type="molecule type" value="Genomic_DNA"/>
</dbReference>
<name>A0A251RLE0_HELAN</name>
<reference evidence="1" key="3">
    <citation type="submission" date="2020-06" db="EMBL/GenBank/DDBJ databases">
        <title>Helianthus annuus Genome sequencing and assembly Release 2.</title>
        <authorList>
            <person name="Gouzy J."/>
            <person name="Langlade N."/>
            <person name="Munos S."/>
        </authorList>
    </citation>
    <scope>NUCLEOTIDE SEQUENCE</scope>
    <source>
        <tissue evidence="1">Leaves</tissue>
    </source>
</reference>
<gene>
    <name evidence="2" type="ORF">HannXRQ_Chr17g0538061</name>
    <name evidence="1" type="ORF">HanXRQr2_Chr17g0784931</name>
</gene>
<dbReference type="Pfam" id="PF05542">
    <property type="entry name" value="DUF760"/>
    <property type="match status" value="1"/>
</dbReference>
<evidence type="ECO:0000313" key="1">
    <source>
        <dbReference type="EMBL" id="KAF5753870.1"/>
    </source>
</evidence>
<dbReference type="OrthoDB" id="25131at2759"/>
<protein>
    <recommendedName>
        <fullName evidence="4">UV-B-induced protein</fullName>
    </recommendedName>
</protein>
<dbReference type="Proteomes" id="UP000215914">
    <property type="component" value="Chromosome 17"/>
</dbReference>
<dbReference type="FunCoup" id="A0A251RLE0">
    <property type="interactions" value="2035"/>
</dbReference>
<dbReference type="PANTHER" id="PTHR31808:SF2">
    <property type="entry name" value="OS04G0596300 PROTEIN"/>
    <property type="match status" value="1"/>
</dbReference>
<evidence type="ECO:0000313" key="2">
    <source>
        <dbReference type="EMBL" id="OTF85263.1"/>
    </source>
</evidence>
<dbReference type="PANTHER" id="PTHR31808">
    <property type="entry name" value="EXPRESSED PROTEIN"/>
    <property type="match status" value="1"/>
</dbReference>
<evidence type="ECO:0000313" key="3">
    <source>
        <dbReference type="Proteomes" id="UP000215914"/>
    </source>
</evidence>
<dbReference type="InParanoid" id="A0A251RLE0"/>
<dbReference type="InterPro" id="IPR038925">
    <property type="entry name" value="At3g17800-like"/>
</dbReference>
<dbReference type="EMBL" id="MNCJ02000332">
    <property type="protein sequence ID" value="KAF5753870.1"/>
    <property type="molecule type" value="Genomic_DNA"/>
</dbReference>
<dbReference type="STRING" id="4232.A0A251RLE0"/>
<evidence type="ECO:0008006" key="4">
    <source>
        <dbReference type="Google" id="ProtNLM"/>
    </source>
</evidence>
<proteinExistence type="predicted"/>
<sequence length="403" mass="45296">MRISGGAFTDVTALFYPSPTPPSFTRSPDFRHLHTFSDSKPPPFLKGSRVETSRAWSCIAQASSGGSGSGHDLVPVAPLELESPVGQLLEQIMQTHPHLLPAAIDQQLDNLQNERDAQKQEPPPSSTDSLYRRIAEVKEKDRQKVLEEIMYCWIVQKFIDKEISMIPKLSASSDPTGRVDFWPNQELKLESVHSTEALEMIQNHVALVIGDRVVDPLDSLIQISKIKLGKLYAASIMYGYFLKRVDERFQLERSMNTLPEGFKDEQSSFMESSVPLSPFLDPESLIRIQPDYDDEGLKGAYGDDGKSHRLRTYVMQLDVETLQRYATIRSKETVSLIEKQTQALFGRPDIKVSEDGLLGAGNDEVVSVTFSGLTMLILEAVAFGSFLWDAENYVESKYQFLRN</sequence>
<dbReference type="InterPro" id="IPR008479">
    <property type="entry name" value="DUF760"/>
</dbReference>
<reference evidence="1 3" key="1">
    <citation type="journal article" date="2017" name="Nature">
        <title>The sunflower genome provides insights into oil metabolism, flowering and Asterid evolution.</title>
        <authorList>
            <person name="Badouin H."/>
            <person name="Gouzy J."/>
            <person name="Grassa C.J."/>
            <person name="Murat F."/>
            <person name="Staton S.E."/>
            <person name="Cottret L."/>
            <person name="Lelandais-Briere C."/>
            <person name="Owens G.L."/>
            <person name="Carrere S."/>
            <person name="Mayjonade B."/>
            <person name="Legrand L."/>
            <person name="Gill N."/>
            <person name="Kane N.C."/>
            <person name="Bowers J.E."/>
            <person name="Hubner S."/>
            <person name="Bellec A."/>
            <person name="Berard A."/>
            <person name="Berges H."/>
            <person name="Blanchet N."/>
            <person name="Boniface M.C."/>
            <person name="Brunel D."/>
            <person name="Catrice O."/>
            <person name="Chaidir N."/>
            <person name="Claudel C."/>
            <person name="Donnadieu C."/>
            <person name="Faraut T."/>
            <person name="Fievet G."/>
            <person name="Helmstetter N."/>
            <person name="King M."/>
            <person name="Knapp S.J."/>
            <person name="Lai Z."/>
            <person name="Le Paslier M.C."/>
            <person name="Lippi Y."/>
            <person name="Lorenzon L."/>
            <person name="Mandel J.R."/>
            <person name="Marage G."/>
            <person name="Marchand G."/>
            <person name="Marquand E."/>
            <person name="Bret-Mestries E."/>
            <person name="Morien E."/>
            <person name="Nambeesan S."/>
            <person name="Nguyen T."/>
            <person name="Pegot-Espagnet P."/>
            <person name="Pouilly N."/>
            <person name="Raftis F."/>
            <person name="Sallet E."/>
            <person name="Schiex T."/>
            <person name="Thomas J."/>
            <person name="Vandecasteele C."/>
            <person name="Vares D."/>
            <person name="Vear F."/>
            <person name="Vautrin S."/>
            <person name="Crespi M."/>
            <person name="Mangin B."/>
            <person name="Burke J.M."/>
            <person name="Salse J."/>
            <person name="Munos S."/>
            <person name="Vincourt P."/>
            <person name="Rieseberg L.H."/>
            <person name="Langlade N.B."/>
        </authorList>
    </citation>
    <scope>NUCLEOTIDE SEQUENCE [LARGE SCALE GENOMIC DNA]</scope>
    <source>
        <strain evidence="3">cv. SF193</strain>
        <tissue evidence="1">Leaves</tissue>
    </source>
</reference>